<dbReference type="InterPro" id="IPR009057">
    <property type="entry name" value="Homeodomain-like_sf"/>
</dbReference>
<dbReference type="InterPro" id="IPR001005">
    <property type="entry name" value="SANT/Myb"/>
</dbReference>
<dbReference type="Gene3D" id="1.10.10.60">
    <property type="entry name" value="Homeodomain-like"/>
    <property type="match status" value="2"/>
</dbReference>
<dbReference type="PANTHER" id="PTHR45614">
    <property type="entry name" value="MYB PROTEIN-RELATED"/>
    <property type="match status" value="1"/>
</dbReference>
<feature type="domain" description="Myb-like" evidence="6">
    <location>
        <begin position="140"/>
        <end position="187"/>
    </location>
</feature>
<feature type="domain" description="Myb-like" evidence="6">
    <location>
        <begin position="88"/>
        <end position="139"/>
    </location>
</feature>
<evidence type="ECO:0000256" key="4">
    <source>
        <dbReference type="ARBA" id="ARBA00023242"/>
    </source>
</evidence>
<dbReference type="CDD" id="cd00167">
    <property type="entry name" value="SANT"/>
    <property type="match status" value="2"/>
</dbReference>
<evidence type="ECO:0000256" key="2">
    <source>
        <dbReference type="ARBA" id="ARBA00022737"/>
    </source>
</evidence>
<dbReference type="SMART" id="SM00717">
    <property type="entry name" value="SANT"/>
    <property type="match status" value="2"/>
</dbReference>
<name>A0AA89AYN7_9ASTE</name>
<evidence type="ECO:0000256" key="5">
    <source>
        <dbReference type="SAM" id="MobiDB-lite"/>
    </source>
</evidence>
<keyword evidence="3" id="KW-0238">DNA-binding</keyword>
<dbReference type="PROSITE" id="PS50090">
    <property type="entry name" value="MYB_LIKE"/>
    <property type="match status" value="2"/>
</dbReference>
<dbReference type="AlphaFoldDB" id="A0AA89AYN7"/>
<dbReference type="InterPro" id="IPR017930">
    <property type="entry name" value="Myb_dom"/>
</dbReference>
<feature type="domain" description="HTH myb-type" evidence="7">
    <location>
        <begin position="140"/>
        <end position="194"/>
    </location>
</feature>
<comment type="caution">
    <text evidence="8">The sequence shown here is derived from an EMBL/GenBank/DDBJ whole genome shotgun (WGS) entry which is preliminary data.</text>
</comment>
<evidence type="ECO:0000256" key="1">
    <source>
        <dbReference type="ARBA" id="ARBA00004123"/>
    </source>
</evidence>
<dbReference type="FunFam" id="1.10.10.60:FF:000010">
    <property type="entry name" value="Transcriptional activator Myb isoform A"/>
    <property type="match status" value="1"/>
</dbReference>
<dbReference type="GO" id="GO:0000981">
    <property type="term" value="F:DNA-binding transcription factor activity, RNA polymerase II-specific"/>
    <property type="evidence" value="ECO:0007669"/>
    <property type="project" value="TreeGrafter"/>
</dbReference>
<keyword evidence="9" id="KW-1185">Reference proteome</keyword>
<dbReference type="EMBL" id="JAVXUP010000884">
    <property type="protein sequence ID" value="KAK3019307.1"/>
    <property type="molecule type" value="Genomic_DNA"/>
</dbReference>
<feature type="compositionally biased region" description="Polar residues" evidence="5">
    <location>
        <begin position="356"/>
        <end position="387"/>
    </location>
</feature>
<sequence length="511" mass="56556">MAKEEEYYVDLTKDVCLASSASSSSVSDTSCDALPRVRMLTFVGAVVLLGVHCRQAGQMKRLVAGGLIEVDKLLVYAVKMFNGRNWKKIGGDRTIFFDHEDDRMTELVEKYGCRKWSVIAKSLPGRIGKQCRERWHNHLDPAIKRDAWNEDEESILTYYHHVYGNKWADIARFLPGRTDNAIKNHWNCSAKRKLDLNLPLNLPMEVQCTAYPDCASEDKKSKHVEGSVPRKSISERVSCDSRRGFEDVIGACSTDLAFVNSTGRTCINSEHSFLGTCRSPKVGIDNLIKPLRGIQFEGTRTITCGATGEPCQGGGQIGKKNQVYGTPPYPNEEGNGCSRDDGGYSSVDNHIRRTDNSPSCCSTPPSLELGISSNGSSPQSMLRNSARSYKDTPSIIRKRTSKADGNGKISKFICTPEKTVSYACDSEDLRSSDLLNGQHGLYPQLNRSAPSVTEKSVERRLDYVFDMDWDPAALRCCVPVSAIPPSELFDCRSNFGVHLGKVKRIGPGNED</sequence>
<evidence type="ECO:0000313" key="8">
    <source>
        <dbReference type="EMBL" id="KAK3019307.1"/>
    </source>
</evidence>
<dbReference type="InterPro" id="IPR050560">
    <property type="entry name" value="MYB_TF"/>
</dbReference>
<dbReference type="GO" id="GO:0005634">
    <property type="term" value="C:nucleus"/>
    <property type="evidence" value="ECO:0007669"/>
    <property type="project" value="UniProtKB-SubCell"/>
</dbReference>
<dbReference type="Proteomes" id="UP001188597">
    <property type="component" value="Unassembled WGS sequence"/>
</dbReference>
<proteinExistence type="predicted"/>
<dbReference type="SUPFAM" id="SSF46689">
    <property type="entry name" value="Homeodomain-like"/>
    <property type="match status" value="1"/>
</dbReference>
<evidence type="ECO:0000256" key="3">
    <source>
        <dbReference type="ARBA" id="ARBA00023125"/>
    </source>
</evidence>
<feature type="domain" description="HTH myb-type" evidence="7">
    <location>
        <begin position="100"/>
        <end position="139"/>
    </location>
</feature>
<dbReference type="PROSITE" id="PS51294">
    <property type="entry name" value="HTH_MYB"/>
    <property type="match status" value="2"/>
</dbReference>
<dbReference type="GO" id="GO:0000978">
    <property type="term" value="F:RNA polymerase II cis-regulatory region sequence-specific DNA binding"/>
    <property type="evidence" value="ECO:0007669"/>
    <property type="project" value="TreeGrafter"/>
</dbReference>
<feature type="region of interest" description="Disordered" evidence="5">
    <location>
        <begin position="315"/>
        <end position="391"/>
    </location>
</feature>
<organism evidence="8 9">
    <name type="scientific">Escallonia herrerae</name>
    <dbReference type="NCBI Taxonomy" id="1293975"/>
    <lineage>
        <taxon>Eukaryota</taxon>
        <taxon>Viridiplantae</taxon>
        <taxon>Streptophyta</taxon>
        <taxon>Embryophyta</taxon>
        <taxon>Tracheophyta</taxon>
        <taxon>Spermatophyta</taxon>
        <taxon>Magnoliopsida</taxon>
        <taxon>eudicotyledons</taxon>
        <taxon>Gunneridae</taxon>
        <taxon>Pentapetalae</taxon>
        <taxon>asterids</taxon>
        <taxon>campanulids</taxon>
        <taxon>Escalloniales</taxon>
        <taxon>Escalloniaceae</taxon>
        <taxon>Escallonia</taxon>
    </lineage>
</organism>
<keyword evidence="2" id="KW-0677">Repeat</keyword>
<evidence type="ECO:0000259" key="7">
    <source>
        <dbReference type="PROSITE" id="PS51294"/>
    </source>
</evidence>
<protein>
    <submittedName>
        <fullName evidence="8">Uncharacterized protein</fullName>
    </submittedName>
</protein>
<gene>
    <name evidence="8" type="ORF">RJ639_004627</name>
</gene>
<dbReference type="PANTHER" id="PTHR45614:SF252">
    <property type="entry name" value="TRANSCRIPTION FACTOR MYB3R-2-LIKE"/>
    <property type="match status" value="1"/>
</dbReference>
<comment type="subcellular location">
    <subcellularLocation>
        <location evidence="1">Nucleus</location>
    </subcellularLocation>
</comment>
<dbReference type="Pfam" id="PF13921">
    <property type="entry name" value="Myb_DNA-bind_6"/>
    <property type="match status" value="1"/>
</dbReference>
<evidence type="ECO:0000313" key="9">
    <source>
        <dbReference type="Proteomes" id="UP001188597"/>
    </source>
</evidence>
<reference evidence="8" key="1">
    <citation type="submission" date="2022-12" db="EMBL/GenBank/DDBJ databases">
        <title>Draft genome assemblies for two species of Escallonia (Escalloniales).</title>
        <authorList>
            <person name="Chanderbali A."/>
            <person name="Dervinis C."/>
            <person name="Anghel I."/>
            <person name="Soltis D."/>
            <person name="Soltis P."/>
            <person name="Zapata F."/>
        </authorList>
    </citation>
    <scope>NUCLEOTIDE SEQUENCE</scope>
    <source>
        <strain evidence="8">UCBG64.0493</strain>
        <tissue evidence="8">Leaf</tissue>
    </source>
</reference>
<accession>A0AA89AYN7</accession>
<evidence type="ECO:0000259" key="6">
    <source>
        <dbReference type="PROSITE" id="PS50090"/>
    </source>
</evidence>
<keyword evidence="4" id="KW-0539">Nucleus</keyword>